<proteinExistence type="predicted"/>
<keyword evidence="2" id="KW-1185">Reference proteome</keyword>
<sequence>MAAEIDVSMSVRVFEELTSISSLDDGLLSIKMRPSYNLVGGHPNKTFDWQRSYFYVKCDDSAFENPPDEDYRVLWNTLLGTIPSLTRVISSYTNCLLFSLIPFERSCRCETRSRTLGEYFLGEGSPFCKPLLLLL</sequence>
<accession>A0A8X7PKI1</accession>
<comment type="caution">
    <text evidence="1">The sequence shown here is derived from an EMBL/GenBank/DDBJ whole genome shotgun (WGS) entry which is preliminary data.</text>
</comment>
<gene>
    <name evidence="1" type="ORF">Bca52824_081425</name>
</gene>
<evidence type="ECO:0000313" key="1">
    <source>
        <dbReference type="EMBL" id="KAG2251289.1"/>
    </source>
</evidence>
<evidence type="ECO:0000313" key="2">
    <source>
        <dbReference type="Proteomes" id="UP000886595"/>
    </source>
</evidence>
<dbReference type="EMBL" id="JAAMPC010000016">
    <property type="protein sequence ID" value="KAG2251289.1"/>
    <property type="molecule type" value="Genomic_DNA"/>
</dbReference>
<dbReference type="AlphaFoldDB" id="A0A8X7PKI1"/>
<dbReference type="Proteomes" id="UP000886595">
    <property type="component" value="Unassembled WGS sequence"/>
</dbReference>
<name>A0A8X7PKI1_BRACI</name>
<reference evidence="1 2" key="1">
    <citation type="submission" date="2020-02" db="EMBL/GenBank/DDBJ databases">
        <authorList>
            <person name="Ma Q."/>
            <person name="Huang Y."/>
            <person name="Song X."/>
            <person name="Pei D."/>
        </authorList>
    </citation>
    <scope>NUCLEOTIDE SEQUENCE [LARGE SCALE GENOMIC DNA]</scope>
    <source>
        <strain evidence="1">Sxm20200214</strain>
        <tissue evidence="1">Leaf</tissue>
    </source>
</reference>
<protein>
    <submittedName>
        <fullName evidence="1">Uncharacterized protein</fullName>
    </submittedName>
</protein>
<organism evidence="1 2">
    <name type="scientific">Brassica carinata</name>
    <name type="common">Ethiopian mustard</name>
    <name type="synonym">Abyssinian cabbage</name>
    <dbReference type="NCBI Taxonomy" id="52824"/>
    <lineage>
        <taxon>Eukaryota</taxon>
        <taxon>Viridiplantae</taxon>
        <taxon>Streptophyta</taxon>
        <taxon>Embryophyta</taxon>
        <taxon>Tracheophyta</taxon>
        <taxon>Spermatophyta</taxon>
        <taxon>Magnoliopsida</taxon>
        <taxon>eudicotyledons</taxon>
        <taxon>Gunneridae</taxon>
        <taxon>Pentapetalae</taxon>
        <taxon>rosids</taxon>
        <taxon>malvids</taxon>
        <taxon>Brassicales</taxon>
        <taxon>Brassicaceae</taxon>
        <taxon>Brassiceae</taxon>
        <taxon>Brassica</taxon>
    </lineage>
</organism>